<evidence type="ECO:0000313" key="6">
    <source>
        <dbReference type="Proteomes" id="UP001172457"/>
    </source>
</evidence>
<dbReference type="GO" id="GO:0015074">
    <property type="term" value="P:DNA integration"/>
    <property type="evidence" value="ECO:0007669"/>
    <property type="project" value="InterPro"/>
</dbReference>
<keyword evidence="1" id="KW-0862">Zinc</keyword>
<evidence type="ECO:0000313" key="5">
    <source>
        <dbReference type="EMBL" id="KAJ9546940.1"/>
    </source>
</evidence>
<dbReference type="PROSITE" id="PS50994">
    <property type="entry name" value="INTEGRASE"/>
    <property type="match status" value="1"/>
</dbReference>
<keyword evidence="1" id="KW-0863">Zinc-finger</keyword>
<evidence type="ECO:0000259" key="4">
    <source>
        <dbReference type="PROSITE" id="PS50994"/>
    </source>
</evidence>
<proteinExistence type="predicted"/>
<keyword evidence="1" id="KW-0479">Metal-binding</keyword>
<keyword evidence="6" id="KW-1185">Reference proteome</keyword>
<dbReference type="GO" id="GO:0003676">
    <property type="term" value="F:nucleic acid binding"/>
    <property type="evidence" value="ECO:0007669"/>
    <property type="project" value="InterPro"/>
</dbReference>
<name>A0AA38T2Q0_9ASTR</name>
<evidence type="ECO:0000256" key="1">
    <source>
        <dbReference type="PROSITE-ProRule" id="PRU00047"/>
    </source>
</evidence>
<dbReference type="InterPro" id="IPR056924">
    <property type="entry name" value="SH3_Tf2-1"/>
</dbReference>
<organism evidence="5 6">
    <name type="scientific">Centaurea solstitialis</name>
    <name type="common">yellow star-thistle</name>
    <dbReference type="NCBI Taxonomy" id="347529"/>
    <lineage>
        <taxon>Eukaryota</taxon>
        <taxon>Viridiplantae</taxon>
        <taxon>Streptophyta</taxon>
        <taxon>Embryophyta</taxon>
        <taxon>Tracheophyta</taxon>
        <taxon>Spermatophyta</taxon>
        <taxon>Magnoliopsida</taxon>
        <taxon>eudicotyledons</taxon>
        <taxon>Gunneridae</taxon>
        <taxon>Pentapetalae</taxon>
        <taxon>asterids</taxon>
        <taxon>campanulids</taxon>
        <taxon>Asterales</taxon>
        <taxon>Asteraceae</taxon>
        <taxon>Carduoideae</taxon>
        <taxon>Cardueae</taxon>
        <taxon>Centaureinae</taxon>
        <taxon>Centaurea</taxon>
    </lineage>
</organism>
<dbReference type="AlphaFoldDB" id="A0AA38T2Q0"/>
<dbReference type="InterPro" id="IPR001878">
    <property type="entry name" value="Znf_CCHC"/>
</dbReference>
<sequence length="852" mass="98020">MKKDIAYFVERCVTCLQMKVEHQRPYGKLQQLPIPKWTWDHVTMDFVTKLPRTPKGYDTIWVIVDRLSKSAHFLPMKETYSMERLAELYIAEIVRLHGTPVSIVSDRDARFTLTFWQSFQREMGTRVNLSTAYHPQTDGQSERTIQTLEDMLRACVLDFGGSWEDHLPLIEFAYNNSYHSSIEAAPYEILYGHKINQVRERLKTTIDRQKSYADKRRKDIDFQIGDQVMLKVSSWKGVIRFGKKGKLSPRFIRPFKITDQIGPVAYKLELPVELVGVHNTFHVSNLRKCLAEPETAIPLQDIEVDQKLNFVEEPVAVTDRKTRKLRNKEISFVKIQWKFHKGQEATWEAKSEMRAKANITYQPRDIVDDINQQFGLSIGYATGWRARWNALDSIRGSPSESFTRLPAYLYNLELTNPGTQTSIRVDTEGRFDECFVTLGVAIHTFLQNLRRVLIIDAAHLKGPYLGTMLLVVAMDGNNIVPIAFGVGKSETADEWTWFLSKLKLCIGELEGLVFMSDRAASINAAITTIFPNSHHALCCRHLVMNVRSRDARIKVYKTPYWKACKAYTTYVFDRMMNILRVAIPDGARLMEEVGVERWSRVYFPGIRYNIMTSNSSESINAMSRFARRLPIVGLIEYFRAFQQEWYVIRRAKADSLDHPLTEWAQHKLWKRVGKSVTWTVRGIGYNVWEVHDGGRNANVDMHQHSCECRQWQLSGLPCGNAIAVAKKTKLRDVYSLVDVPYFKAENYKATYIGVIKPVGPPETWQFPDTPLQSVRRPIIKKRRVGRPNVNARRPSRGEGSSLRRCPRCGDHGHKSDTCPLFPASASGSSQRSMLEPHGTIRSDSLYQDFQFN</sequence>
<dbReference type="GO" id="GO:0008270">
    <property type="term" value="F:zinc ion binding"/>
    <property type="evidence" value="ECO:0007669"/>
    <property type="project" value="UniProtKB-KW"/>
</dbReference>
<evidence type="ECO:0000259" key="3">
    <source>
        <dbReference type="PROSITE" id="PS50158"/>
    </source>
</evidence>
<feature type="domain" description="Integrase catalytic" evidence="4">
    <location>
        <begin position="29"/>
        <end position="194"/>
    </location>
</feature>
<dbReference type="Pfam" id="PF24626">
    <property type="entry name" value="SH3_Tf2-1"/>
    <property type="match status" value="1"/>
</dbReference>
<dbReference type="InterPro" id="IPR006564">
    <property type="entry name" value="Znf_PMZ"/>
</dbReference>
<protein>
    <submittedName>
        <fullName evidence="5">Uncharacterized protein</fullName>
    </submittedName>
</protein>
<accession>A0AA38T2Q0</accession>
<dbReference type="SUPFAM" id="SSF53098">
    <property type="entry name" value="Ribonuclease H-like"/>
    <property type="match status" value="1"/>
</dbReference>
<dbReference type="Proteomes" id="UP001172457">
    <property type="component" value="Chromosome 5"/>
</dbReference>
<dbReference type="InterPro" id="IPR018289">
    <property type="entry name" value="MULE_transposase_dom"/>
</dbReference>
<feature type="region of interest" description="Disordered" evidence="2">
    <location>
        <begin position="785"/>
        <end position="839"/>
    </location>
</feature>
<dbReference type="EMBL" id="JARYMX010000005">
    <property type="protein sequence ID" value="KAJ9546940.1"/>
    <property type="molecule type" value="Genomic_DNA"/>
</dbReference>
<dbReference type="Gene3D" id="3.30.420.10">
    <property type="entry name" value="Ribonuclease H-like superfamily/Ribonuclease H"/>
    <property type="match status" value="1"/>
</dbReference>
<dbReference type="PANTHER" id="PTHR31973">
    <property type="entry name" value="POLYPROTEIN, PUTATIVE-RELATED"/>
    <property type="match status" value="1"/>
</dbReference>
<dbReference type="InterPro" id="IPR036397">
    <property type="entry name" value="RNaseH_sf"/>
</dbReference>
<feature type="compositionally biased region" description="Basic and acidic residues" evidence="2">
    <location>
        <begin position="807"/>
        <end position="816"/>
    </location>
</feature>
<comment type="caution">
    <text evidence="5">The sequence shown here is derived from an EMBL/GenBank/DDBJ whole genome shotgun (WGS) entry which is preliminary data.</text>
</comment>
<feature type="domain" description="CCHC-type" evidence="3">
    <location>
        <begin position="803"/>
        <end position="819"/>
    </location>
</feature>
<gene>
    <name evidence="5" type="ORF">OSB04_019483</name>
</gene>
<dbReference type="Pfam" id="PF10551">
    <property type="entry name" value="MULE"/>
    <property type="match status" value="1"/>
</dbReference>
<dbReference type="PANTHER" id="PTHR31973:SF185">
    <property type="entry name" value="TRANSPOSASE, MUDR, PLANT, MULE TRANSPOSASE DOMAIN-CONTAINING PROTEIN"/>
    <property type="match status" value="1"/>
</dbReference>
<reference evidence="5" key="1">
    <citation type="submission" date="2023-03" db="EMBL/GenBank/DDBJ databases">
        <title>Chromosome-scale reference genome and RAD-based genetic map of yellow starthistle (Centaurea solstitialis) reveal putative structural variation and QTLs associated with invader traits.</title>
        <authorList>
            <person name="Reatini B."/>
            <person name="Cang F.A."/>
            <person name="Jiang Q."/>
            <person name="Mckibben M.T.W."/>
            <person name="Barker M.S."/>
            <person name="Rieseberg L.H."/>
            <person name="Dlugosch K.M."/>
        </authorList>
    </citation>
    <scope>NUCLEOTIDE SEQUENCE</scope>
    <source>
        <strain evidence="5">CAN-66</strain>
        <tissue evidence="5">Leaf</tissue>
    </source>
</reference>
<dbReference type="InterPro" id="IPR012337">
    <property type="entry name" value="RNaseH-like_sf"/>
</dbReference>
<evidence type="ECO:0000256" key="2">
    <source>
        <dbReference type="SAM" id="MobiDB-lite"/>
    </source>
</evidence>
<dbReference type="PROSITE" id="PS50158">
    <property type="entry name" value="ZF_CCHC"/>
    <property type="match status" value="1"/>
</dbReference>
<dbReference type="InterPro" id="IPR001584">
    <property type="entry name" value="Integrase_cat-core"/>
</dbReference>
<dbReference type="SMART" id="SM00575">
    <property type="entry name" value="ZnF_PMZ"/>
    <property type="match status" value="1"/>
</dbReference>